<dbReference type="PROSITE" id="PS01180">
    <property type="entry name" value="CUB"/>
    <property type="match status" value="1"/>
</dbReference>
<feature type="chain" id="PRO_5013620074" description="C-type lectin domain-containing protein" evidence="3">
    <location>
        <begin position="35"/>
        <end position="436"/>
    </location>
</feature>
<dbReference type="Pfam" id="PF00431">
    <property type="entry name" value="CUB"/>
    <property type="match status" value="1"/>
</dbReference>
<keyword evidence="3" id="KW-0732">Signal</keyword>
<keyword evidence="7" id="KW-1185">Reference proteome</keyword>
<gene>
    <name evidence="6" type="primary">Cnig_chr_II.g8115</name>
    <name evidence="6" type="ORF">B9Z55_008115</name>
</gene>
<dbReference type="SMART" id="SM00042">
    <property type="entry name" value="CUB"/>
    <property type="match status" value="1"/>
</dbReference>
<evidence type="ECO:0000256" key="3">
    <source>
        <dbReference type="SAM" id="SignalP"/>
    </source>
</evidence>
<comment type="caution">
    <text evidence="6">The sequence shown here is derived from an EMBL/GenBank/DDBJ whole genome shotgun (WGS) entry which is preliminary data.</text>
</comment>
<evidence type="ECO:0000313" key="6">
    <source>
        <dbReference type="EMBL" id="PIC49543.1"/>
    </source>
</evidence>
<dbReference type="EMBL" id="PDUG01000002">
    <property type="protein sequence ID" value="PIC49543.1"/>
    <property type="molecule type" value="Genomic_DNA"/>
</dbReference>
<feature type="domain" description="CUB" evidence="4">
    <location>
        <begin position="334"/>
        <end position="436"/>
    </location>
</feature>
<dbReference type="STRING" id="1611254.A0A2G5VCQ1"/>
<dbReference type="Gene3D" id="2.60.120.290">
    <property type="entry name" value="Spermadhesin, CUB domain"/>
    <property type="match status" value="1"/>
</dbReference>
<dbReference type="CDD" id="cd00041">
    <property type="entry name" value="CUB"/>
    <property type="match status" value="1"/>
</dbReference>
<dbReference type="PROSITE" id="PS51257">
    <property type="entry name" value="PROKAR_LIPOPROTEIN"/>
    <property type="match status" value="1"/>
</dbReference>
<dbReference type="SUPFAM" id="SSF49854">
    <property type="entry name" value="Spermadhesin, CUB domain"/>
    <property type="match status" value="1"/>
</dbReference>
<dbReference type="Proteomes" id="UP000230233">
    <property type="component" value="Chromosome II"/>
</dbReference>
<evidence type="ECO:0000313" key="7">
    <source>
        <dbReference type="Proteomes" id="UP000230233"/>
    </source>
</evidence>
<evidence type="ECO:0008006" key="8">
    <source>
        <dbReference type="Google" id="ProtNLM"/>
    </source>
</evidence>
<evidence type="ECO:0000256" key="2">
    <source>
        <dbReference type="PROSITE-ProRule" id="PRU00059"/>
    </source>
</evidence>
<feature type="domain" description="C-type lectin" evidence="5">
    <location>
        <begin position="67"/>
        <end position="152"/>
    </location>
</feature>
<dbReference type="OrthoDB" id="5877604at2759"/>
<accession>A0A2G5VCQ1</accession>
<dbReference type="InterPro" id="IPR050976">
    <property type="entry name" value="Snaclec"/>
</dbReference>
<dbReference type="PANTHER" id="PTHR22991">
    <property type="entry name" value="PROTEIN CBG13490"/>
    <property type="match status" value="1"/>
</dbReference>
<evidence type="ECO:0000256" key="1">
    <source>
        <dbReference type="ARBA" id="ARBA00023157"/>
    </source>
</evidence>
<comment type="caution">
    <text evidence="2">Lacks conserved residue(s) required for the propagation of feature annotation.</text>
</comment>
<dbReference type="SMART" id="SM00034">
    <property type="entry name" value="CLECT"/>
    <property type="match status" value="2"/>
</dbReference>
<keyword evidence="1" id="KW-1015">Disulfide bond</keyword>
<dbReference type="InterPro" id="IPR000859">
    <property type="entry name" value="CUB_dom"/>
</dbReference>
<sequence>MSRIKLCLKSLITQKMPSLLTFLLIGSCIASSLAEVTCPDGFTLVDGRKCLFATSSIGWHEYIAKECKSMGARLVSIKSEEDNDVVGVFAFNSGCYSYWIGVYCFSDNGNTTCYNDDYSGPITFSYWAPIYPKNSTDRRDFGQGVYADSYWNGGEYWRTSSSYKNQLLKQGICEAPTTIADPSCKYNYNGYCYIPSHEIPGVTTNSTTYPKAQAICRSLNANMVSIHSKLENDYIQSIYQDIRVYQITLGAQAFQPHVFNWVDGSSFDYSHRDPFDNFTGNCLEMNPWDGLWTEINCQVFNYFLCQRKIGDKLENLRLEGPKTSHIDLSDSSGCNGTIVLAPGTVTSFGYGTSPLPDTYCLWRVATLGSDRVAVYFTEMEIGDTLYIEVYHGKWDITFNGTYSYGTYIAPGNTAILSHDSDKDTKLKGFKGVIMAY</sequence>
<dbReference type="SUPFAM" id="SSF56436">
    <property type="entry name" value="C-type lectin-like"/>
    <property type="match status" value="2"/>
</dbReference>
<dbReference type="Gene3D" id="3.10.100.10">
    <property type="entry name" value="Mannose-Binding Protein A, subunit A"/>
    <property type="match status" value="2"/>
</dbReference>
<evidence type="ECO:0000259" key="5">
    <source>
        <dbReference type="PROSITE" id="PS50041"/>
    </source>
</evidence>
<dbReference type="InterPro" id="IPR035914">
    <property type="entry name" value="Sperma_CUB_dom_sf"/>
</dbReference>
<protein>
    <recommendedName>
        <fullName evidence="8">C-type lectin domain-containing protein</fullName>
    </recommendedName>
</protein>
<dbReference type="InterPro" id="IPR016187">
    <property type="entry name" value="CTDL_fold"/>
</dbReference>
<feature type="domain" description="C-type lectin" evidence="5">
    <location>
        <begin position="188"/>
        <end position="306"/>
    </location>
</feature>
<dbReference type="CDD" id="cd00037">
    <property type="entry name" value="CLECT"/>
    <property type="match status" value="2"/>
</dbReference>
<dbReference type="InterPro" id="IPR001304">
    <property type="entry name" value="C-type_lectin-like"/>
</dbReference>
<name>A0A2G5VCQ1_9PELO</name>
<dbReference type="AlphaFoldDB" id="A0A2G5VCQ1"/>
<organism evidence="6 7">
    <name type="scientific">Caenorhabditis nigoni</name>
    <dbReference type="NCBI Taxonomy" id="1611254"/>
    <lineage>
        <taxon>Eukaryota</taxon>
        <taxon>Metazoa</taxon>
        <taxon>Ecdysozoa</taxon>
        <taxon>Nematoda</taxon>
        <taxon>Chromadorea</taxon>
        <taxon>Rhabditida</taxon>
        <taxon>Rhabditina</taxon>
        <taxon>Rhabditomorpha</taxon>
        <taxon>Rhabditoidea</taxon>
        <taxon>Rhabditidae</taxon>
        <taxon>Peloderinae</taxon>
        <taxon>Caenorhabditis</taxon>
    </lineage>
</organism>
<dbReference type="InterPro" id="IPR016186">
    <property type="entry name" value="C-type_lectin-like/link_sf"/>
</dbReference>
<evidence type="ECO:0000259" key="4">
    <source>
        <dbReference type="PROSITE" id="PS01180"/>
    </source>
</evidence>
<dbReference type="PROSITE" id="PS50041">
    <property type="entry name" value="C_TYPE_LECTIN_2"/>
    <property type="match status" value="2"/>
</dbReference>
<reference evidence="7" key="1">
    <citation type="submission" date="2017-10" db="EMBL/GenBank/DDBJ databases">
        <title>Rapid genome shrinkage in a self-fertile nematode reveals novel sperm competition proteins.</title>
        <authorList>
            <person name="Yin D."/>
            <person name="Schwarz E.M."/>
            <person name="Thomas C.G."/>
            <person name="Felde R.L."/>
            <person name="Korf I.F."/>
            <person name="Cutter A.D."/>
            <person name="Schartner C.M."/>
            <person name="Ralston E.J."/>
            <person name="Meyer B.J."/>
            <person name="Haag E.S."/>
        </authorList>
    </citation>
    <scope>NUCLEOTIDE SEQUENCE [LARGE SCALE GENOMIC DNA]</scope>
    <source>
        <strain evidence="7">JU1422</strain>
    </source>
</reference>
<feature type="signal peptide" evidence="3">
    <location>
        <begin position="1"/>
        <end position="34"/>
    </location>
</feature>
<proteinExistence type="predicted"/>
<dbReference type="Pfam" id="PF00059">
    <property type="entry name" value="Lectin_C"/>
    <property type="match status" value="1"/>
</dbReference>
<dbReference type="PANTHER" id="PTHR22991:SF43">
    <property type="entry name" value="C-TYPE LECTIN-RELATED"/>
    <property type="match status" value="1"/>
</dbReference>